<dbReference type="Gene3D" id="3.60.15.10">
    <property type="entry name" value="Ribonuclease Z/Hydroxyacylglutathione hydrolase-like"/>
    <property type="match status" value="1"/>
</dbReference>
<dbReference type="Pfam" id="PF00753">
    <property type="entry name" value="Lactamase_B"/>
    <property type="match status" value="1"/>
</dbReference>
<comment type="caution">
    <text evidence="2">The sequence shown here is derived from an EMBL/GenBank/DDBJ whole genome shotgun (WGS) entry which is preliminary data.</text>
</comment>
<accession>A0A7Y4KGN4</accession>
<dbReference type="SUPFAM" id="SSF56281">
    <property type="entry name" value="Metallo-hydrolase/oxidoreductase"/>
    <property type="match status" value="1"/>
</dbReference>
<reference evidence="2 3" key="1">
    <citation type="submission" date="2020-05" db="EMBL/GenBank/DDBJ databases">
        <authorList>
            <person name="Whitworth D."/>
        </authorList>
    </citation>
    <scope>NUCLEOTIDE SEQUENCE [LARGE SCALE GENOMIC DNA]</scope>
    <source>
        <strain evidence="2 3">AB043B</strain>
    </source>
</reference>
<keyword evidence="3" id="KW-1185">Reference proteome</keyword>
<keyword evidence="2" id="KW-0378">Hydrolase</keyword>
<name>A0A7Y4KGN4_9BACT</name>
<feature type="domain" description="Metallo-beta-lactamase" evidence="1">
    <location>
        <begin position="49"/>
        <end position="231"/>
    </location>
</feature>
<dbReference type="GO" id="GO:0016787">
    <property type="term" value="F:hydrolase activity"/>
    <property type="evidence" value="ECO:0007669"/>
    <property type="project" value="UniProtKB-KW"/>
</dbReference>
<proteinExistence type="predicted"/>
<protein>
    <submittedName>
        <fullName evidence="2">MBL fold metallo-hydrolase</fullName>
    </submittedName>
</protein>
<dbReference type="InterPro" id="IPR036866">
    <property type="entry name" value="RibonucZ/Hydroxyglut_hydro"/>
</dbReference>
<evidence type="ECO:0000313" key="3">
    <source>
        <dbReference type="Proteomes" id="UP000563426"/>
    </source>
</evidence>
<dbReference type="AlphaFoldDB" id="A0A7Y4KGN4"/>
<dbReference type="EMBL" id="JABFJV010000039">
    <property type="protein sequence ID" value="NOK33521.1"/>
    <property type="molecule type" value="Genomic_DNA"/>
</dbReference>
<dbReference type="RefSeq" id="WP_171434214.1">
    <property type="nucleotide sequence ID" value="NZ_JABFJV010000039.1"/>
</dbReference>
<gene>
    <name evidence="2" type="ORF">HMI49_09955</name>
</gene>
<sequence length="310" mass="34069">MMTVAVLASLLWGCGAAQPVVPTHYRSHAVEEQGDLRIGEFISSEWSLQTASYWIEGPEGLVLIDTQLLPSALLKELKFAKDVTGKEPKLAIVLHANPESFNGTALLKEQGVPVVTSGPVLARIPAVHEKWAPDLFKQYWNGRYPRTLVLADSFGDSTRELSAAGLTLKVHVLGAGSSAAHVVVEWEGHLFTGDLVARDTHNWFEGGDTTEWLQRLEALRALKPKWIHPGRGLPGGPELLDAQTAYVQAVREEVTRERRAEHPSSDPLAAVEARLKERYPGYAYAKLLPYLVRAEWARQAPRPSVSAPAP</sequence>
<organism evidence="2 3">
    <name type="scientific">Corallococcus exercitus</name>
    <dbReference type="NCBI Taxonomy" id="2316736"/>
    <lineage>
        <taxon>Bacteria</taxon>
        <taxon>Pseudomonadati</taxon>
        <taxon>Myxococcota</taxon>
        <taxon>Myxococcia</taxon>
        <taxon>Myxococcales</taxon>
        <taxon>Cystobacterineae</taxon>
        <taxon>Myxococcaceae</taxon>
        <taxon>Corallococcus</taxon>
    </lineage>
</organism>
<evidence type="ECO:0000313" key="2">
    <source>
        <dbReference type="EMBL" id="NOK33521.1"/>
    </source>
</evidence>
<dbReference type="InterPro" id="IPR001279">
    <property type="entry name" value="Metallo-B-lactamas"/>
</dbReference>
<dbReference type="SMART" id="SM00849">
    <property type="entry name" value="Lactamase_B"/>
    <property type="match status" value="1"/>
</dbReference>
<evidence type="ECO:0000259" key="1">
    <source>
        <dbReference type="SMART" id="SM00849"/>
    </source>
</evidence>
<dbReference type="Proteomes" id="UP000563426">
    <property type="component" value="Unassembled WGS sequence"/>
</dbReference>